<dbReference type="Pfam" id="PF00100">
    <property type="entry name" value="Zona_pellucida"/>
    <property type="match status" value="1"/>
</dbReference>
<dbReference type="GeneTree" id="ENSGT00940000163632"/>
<evidence type="ECO:0000313" key="5">
    <source>
        <dbReference type="Ensembl" id="ENSCSAVP00000010457.1"/>
    </source>
</evidence>
<dbReference type="InParanoid" id="H2YYP6"/>
<keyword evidence="1" id="KW-0732">Signal</keyword>
<reference evidence="6" key="1">
    <citation type="submission" date="2003-08" db="EMBL/GenBank/DDBJ databases">
        <authorList>
            <person name="Birren B."/>
            <person name="Nusbaum C."/>
            <person name="Abebe A."/>
            <person name="Abouelleil A."/>
            <person name="Adekoya E."/>
            <person name="Ait-zahra M."/>
            <person name="Allen N."/>
            <person name="Allen T."/>
            <person name="An P."/>
            <person name="Anderson M."/>
            <person name="Anderson S."/>
            <person name="Arachchi H."/>
            <person name="Armbruster J."/>
            <person name="Bachantsang P."/>
            <person name="Baldwin J."/>
            <person name="Barry A."/>
            <person name="Bayul T."/>
            <person name="Blitshsteyn B."/>
            <person name="Bloom T."/>
            <person name="Blye J."/>
            <person name="Boguslavskiy L."/>
            <person name="Borowsky M."/>
            <person name="Boukhgalter B."/>
            <person name="Brunache A."/>
            <person name="Butler J."/>
            <person name="Calixte N."/>
            <person name="Calvo S."/>
            <person name="Camarata J."/>
            <person name="Campo K."/>
            <person name="Chang J."/>
            <person name="Cheshatsang Y."/>
            <person name="Citroen M."/>
            <person name="Collymore A."/>
            <person name="Considine T."/>
            <person name="Cook A."/>
            <person name="Cooke P."/>
            <person name="Corum B."/>
            <person name="Cuomo C."/>
            <person name="David R."/>
            <person name="Dawoe T."/>
            <person name="Degray S."/>
            <person name="Dodge S."/>
            <person name="Dooley K."/>
            <person name="Dorje P."/>
            <person name="Dorjee K."/>
            <person name="Dorris L."/>
            <person name="Duffey N."/>
            <person name="Dupes A."/>
            <person name="Elkins T."/>
            <person name="Engels R."/>
            <person name="Erickson J."/>
            <person name="Farina A."/>
            <person name="Faro S."/>
            <person name="Ferreira P."/>
            <person name="Fischer H."/>
            <person name="Fitzgerald M."/>
            <person name="Foley K."/>
            <person name="Gage D."/>
            <person name="Galagan J."/>
            <person name="Gearin G."/>
            <person name="Gnerre S."/>
            <person name="Gnirke A."/>
            <person name="Goyette A."/>
            <person name="Graham J."/>
            <person name="Grandbois E."/>
            <person name="Gyaltsen K."/>
            <person name="Hafez N."/>
            <person name="Hagopian D."/>
            <person name="Hagos B."/>
            <person name="Hall J."/>
            <person name="Hatcher B."/>
            <person name="Heller A."/>
            <person name="Higgins H."/>
            <person name="Honan T."/>
            <person name="Horn A."/>
            <person name="Houde N."/>
            <person name="Hughes L."/>
            <person name="Hulme W."/>
            <person name="Husby E."/>
            <person name="Iliev I."/>
            <person name="Jaffe D."/>
            <person name="Jones C."/>
            <person name="Kamal M."/>
            <person name="Kamat A."/>
            <person name="Kamvysselis M."/>
            <person name="Karlsson E."/>
            <person name="Kells C."/>
            <person name="Kieu A."/>
            <person name="Kisner P."/>
            <person name="Kodira C."/>
            <person name="Kulbokas E."/>
            <person name="Labutti K."/>
            <person name="Lama D."/>
            <person name="Landers T."/>
            <person name="Leger J."/>
            <person name="Levine S."/>
            <person name="Lewis D."/>
            <person name="Lewis T."/>
            <person name="Lindblad-toh K."/>
            <person name="Liu X."/>
            <person name="Lokyitsang T."/>
            <person name="Lokyitsang Y."/>
            <person name="Lucien O."/>
            <person name="Lui A."/>
            <person name="Ma L.J."/>
            <person name="Mabbitt R."/>
            <person name="Macdonald J."/>
            <person name="Maclean C."/>
            <person name="Major J."/>
            <person name="Manning J."/>
            <person name="Marabella R."/>
            <person name="Maru K."/>
            <person name="Matthews C."/>
            <person name="Mauceli E."/>
            <person name="Mccarthy M."/>
            <person name="Mcdonough S."/>
            <person name="Mcghee T."/>
            <person name="Meldrim J."/>
            <person name="Meneus L."/>
            <person name="Mesirov J."/>
            <person name="Mihalev A."/>
            <person name="Mihova T."/>
            <person name="Mikkelsen T."/>
            <person name="Mlenga V."/>
            <person name="Moru K."/>
            <person name="Mozes J."/>
            <person name="Mulrain L."/>
            <person name="Munson G."/>
            <person name="Naylor J."/>
            <person name="Newes C."/>
            <person name="Nguyen C."/>
            <person name="Nguyen N."/>
            <person name="Nguyen T."/>
            <person name="Nicol R."/>
            <person name="Nielsen C."/>
            <person name="Nizzari M."/>
            <person name="Norbu C."/>
            <person name="Norbu N."/>
            <person name="O'donnell P."/>
            <person name="Okoawo O."/>
            <person name="O'leary S."/>
            <person name="Omotosho B."/>
            <person name="O'neill K."/>
            <person name="Osman S."/>
            <person name="Parker S."/>
            <person name="Perrin D."/>
            <person name="Phunkhang P."/>
            <person name="Piqani B."/>
            <person name="Purcell S."/>
            <person name="Rachupka T."/>
            <person name="Ramasamy U."/>
            <person name="Rameau R."/>
            <person name="Ray V."/>
            <person name="Raymond C."/>
            <person name="Retta R."/>
            <person name="Richardson S."/>
            <person name="Rise C."/>
            <person name="Rodriguez J."/>
            <person name="Rogers J."/>
            <person name="Rogov P."/>
            <person name="Rutman M."/>
            <person name="Schupbach R."/>
            <person name="Seaman C."/>
            <person name="Settipalli S."/>
            <person name="Sharpe T."/>
            <person name="Sheridan J."/>
            <person name="Sherpa N."/>
            <person name="Shi J."/>
            <person name="Smirnov S."/>
            <person name="Smith C."/>
            <person name="Sougnez C."/>
            <person name="Spencer B."/>
            <person name="Stalker J."/>
            <person name="Stange-thomann N."/>
            <person name="Stavropoulos S."/>
            <person name="Stetson K."/>
            <person name="Stone C."/>
            <person name="Stone S."/>
            <person name="Stubbs M."/>
            <person name="Talamas J."/>
            <person name="Tchuinga P."/>
            <person name="Tenzing P."/>
            <person name="Tesfaye S."/>
            <person name="Theodore J."/>
            <person name="Thoulutsang Y."/>
            <person name="Topham K."/>
            <person name="Towey S."/>
            <person name="Tsamla T."/>
            <person name="Tsomo N."/>
            <person name="Vallee D."/>
            <person name="Vassiliev H."/>
            <person name="Venkataraman V."/>
            <person name="Vinson J."/>
            <person name="Vo A."/>
            <person name="Wade C."/>
            <person name="Wang S."/>
            <person name="Wangchuk T."/>
            <person name="Wangdi T."/>
            <person name="Whittaker C."/>
            <person name="Wilkinson J."/>
            <person name="Wu Y."/>
            <person name="Wyman D."/>
            <person name="Yadav S."/>
            <person name="Yang S."/>
            <person name="Yang X."/>
            <person name="Yeager S."/>
            <person name="Yee E."/>
            <person name="Young G."/>
            <person name="Zainoun J."/>
            <person name="Zembeck L."/>
            <person name="Zimmer A."/>
            <person name="Zody M."/>
            <person name="Lander E."/>
        </authorList>
    </citation>
    <scope>NUCLEOTIDE SEQUENCE [LARGE SCALE GENOMIC DNA]</scope>
</reference>
<feature type="transmembrane region" description="Helical" evidence="3">
    <location>
        <begin position="332"/>
        <end position="352"/>
    </location>
</feature>
<dbReference type="Proteomes" id="UP000007875">
    <property type="component" value="Unassembled WGS sequence"/>
</dbReference>
<dbReference type="HOGENOM" id="CLU_665576_0_0_1"/>
<evidence type="ECO:0000259" key="4">
    <source>
        <dbReference type="PROSITE" id="PS51034"/>
    </source>
</evidence>
<name>H2YYP6_CIOSA</name>
<evidence type="ECO:0000256" key="1">
    <source>
        <dbReference type="ARBA" id="ARBA00022729"/>
    </source>
</evidence>
<dbReference type="PANTHER" id="PTHR14002">
    <property type="entry name" value="ENDOGLIN/TGF-BETA RECEPTOR TYPE III"/>
    <property type="match status" value="1"/>
</dbReference>
<accession>H2YYP6</accession>
<dbReference type="PANTHER" id="PTHR14002:SF54">
    <property type="entry name" value="ZONA PELLUCIDA SPERM-BINDING PROTEIN 2"/>
    <property type="match status" value="1"/>
</dbReference>
<dbReference type="Ensembl" id="ENSCSAVT00000010583.1">
    <property type="protein sequence ID" value="ENSCSAVP00000010457.1"/>
    <property type="gene ID" value="ENSCSAVG00000006153.1"/>
</dbReference>
<sequence length="413" mass="45656">MTVTIPKCQLRGMTPSDLMLNDPACKVQDHTVEVGMNYVVNVPFGGCGMIQTVDNSTGIARSIYKQTIQTRNYNSSQFLLDVRFDLECETSTFFNATYGAIKPGAHLEQGSLARQGIFQLELAVFTSDAFSTPITGNLAYIIDTPVYVEGRSEPLSNALQLKLWSCKATPTSNINDQTSYYLISNGGCQKDPTVVFYTRASNGKVRFKFNMFEFVANNSLLAVQRGSVYLHCSFIVCTTTDTTGKCGSACHSRRRRSDDVEEQTVTKTIGPFTVESNDEDEPIQTVDESISISRGLARLNGGKSPALDDNASTEGRRIEFVVQAGSISSESVSALINAASIFFFVFGVYFVLRYVRSQSMRRDAAGKCIKHTVYHDSNPREPEWCKQCCHDPVPTGNIQSTLNLNQPPPQYEE</sequence>
<dbReference type="InterPro" id="IPR055355">
    <property type="entry name" value="ZP-C"/>
</dbReference>
<keyword evidence="3" id="KW-0472">Membrane</keyword>
<keyword evidence="3" id="KW-0812">Transmembrane</keyword>
<dbReference type="InterPro" id="IPR042235">
    <property type="entry name" value="ZP-C_dom"/>
</dbReference>
<dbReference type="Gene3D" id="2.60.40.3210">
    <property type="entry name" value="Zona pellucida, ZP-N domain"/>
    <property type="match status" value="1"/>
</dbReference>
<dbReference type="AlphaFoldDB" id="H2YYP6"/>
<dbReference type="InterPro" id="IPR001507">
    <property type="entry name" value="ZP_dom"/>
</dbReference>
<organism evidence="5 6">
    <name type="scientific">Ciona savignyi</name>
    <name type="common">Pacific transparent sea squirt</name>
    <dbReference type="NCBI Taxonomy" id="51511"/>
    <lineage>
        <taxon>Eukaryota</taxon>
        <taxon>Metazoa</taxon>
        <taxon>Chordata</taxon>
        <taxon>Tunicata</taxon>
        <taxon>Ascidiacea</taxon>
        <taxon>Phlebobranchia</taxon>
        <taxon>Cionidae</taxon>
        <taxon>Ciona</taxon>
    </lineage>
</organism>
<dbReference type="eggNOG" id="ENOG502SUEW">
    <property type="taxonomic scope" value="Eukaryota"/>
</dbReference>
<keyword evidence="6" id="KW-1185">Reference proteome</keyword>
<evidence type="ECO:0000256" key="3">
    <source>
        <dbReference type="SAM" id="Phobius"/>
    </source>
</evidence>
<evidence type="ECO:0000313" key="6">
    <source>
        <dbReference type="Proteomes" id="UP000007875"/>
    </source>
</evidence>
<evidence type="ECO:0000256" key="2">
    <source>
        <dbReference type="ARBA" id="ARBA00023157"/>
    </source>
</evidence>
<proteinExistence type="predicted"/>
<reference evidence="5" key="3">
    <citation type="submission" date="2025-09" db="UniProtKB">
        <authorList>
            <consortium name="Ensembl"/>
        </authorList>
    </citation>
    <scope>IDENTIFICATION</scope>
</reference>
<dbReference type="SMART" id="SM00241">
    <property type="entry name" value="ZP"/>
    <property type="match status" value="1"/>
</dbReference>
<dbReference type="PROSITE" id="PS51034">
    <property type="entry name" value="ZP_2"/>
    <property type="match status" value="1"/>
</dbReference>
<dbReference type="Gene3D" id="2.60.40.4100">
    <property type="entry name" value="Zona pellucida, ZP-C domain"/>
    <property type="match status" value="1"/>
</dbReference>
<feature type="domain" description="ZP" evidence="4">
    <location>
        <begin position="1"/>
        <end position="253"/>
    </location>
</feature>
<dbReference type="STRING" id="51511.ENSCSAVP00000010457"/>
<keyword evidence="2" id="KW-1015">Disulfide bond</keyword>
<keyword evidence="3" id="KW-1133">Transmembrane helix</keyword>
<reference evidence="5" key="2">
    <citation type="submission" date="2025-08" db="UniProtKB">
        <authorList>
            <consortium name="Ensembl"/>
        </authorList>
    </citation>
    <scope>IDENTIFICATION</scope>
</reference>
<protein>
    <recommendedName>
        <fullName evidence="4">ZP domain-containing protein</fullName>
    </recommendedName>
</protein>